<feature type="transmembrane region" description="Helical" evidence="18">
    <location>
        <begin position="131"/>
        <end position="151"/>
    </location>
</feature>
<organism evidence="20">
    <name type="scientific">Ciona intestinalis</name>
    <name type="common">Transparent sea squirt</name>
    <name type="synonym">Ascidia intestinalis</name>
    <dbReference type="NCBI Taxonomy" id="7719"/>
    <lineage>
        <taxon>Eukaryota</taxon>
        <taxon>Metazoa</taxon>
        <taxon>Chordata</taxon>
        <taxon>Tunicata</taxon>
        <taxon>Ascidiacea</taxon>
        <taxon>Phlebobranchia</taxon>
        <taxon>Cionidae</taxon>
        <taxon>Ciona</taxon>
    </lineage>
</organism>
<feature type="transmembrane region" description="Helical" evidence="18">
    <location>
        <begin position="7"/>
        <end position="22"/>
    </location>
</feature>
<keyword evidence="6" id="KW-0679">Respiratory chain</keyword>
<evidence type="ECO:0000256" key="12">
    <source>
        <dbReference type="ARBA" id="ARBA00023027"/>
    </source>
</evidence>
<feature type="transmembrane region" description="Helical" evidence="18">
    <location>
        <begin position="289"/>
        <end position="306"/>
    </location>
</feature>
<sequence length="357" mass="41128">MNNLLNFLKINIVLGLIITLSFNDFFPLWVGMEMISLLIMGMIFLKKATGIGGIGFQKFGVLIKYMFLQIFSGMIILFSFSLSNLLLDFSKMGLNLGLHTQYYGINMIMEMFSFMFIFSIALKLGLFPGHLWVVDVFSGLTFHECFILGTIPKYAPFLLLNGDYCESNNLLMLLGGLSILLGSFQGLNYSDMRQIMGGSSIMNTGWLMLGFLFGGLNMFFMMYLIYSYTLWVLFNLIRVLNIQTLGAYKTWFSYTDKMLFSFAIFIMMGMPCGVMFFYKIFLIMGSNNVSLFFFLMLSGYTMFVFYSRMMSQVWNYDFFGVMFLYTSVNRFGMSVNKYITSLVTLFFPGMVILFKFL</sequence>
<keyword evidence="9" id="KW-1278">Translocase</keyword>
<evidence type="ECO:0000256" key="1">
    <source>
        <dbReference type="ARBA" id="ARBA00004448"/>
    </source>
</evidence>
<dbReference type="EMBL" id="AM292218">
    <property type="protein sequence ID" value="CAL23350.2"/>
    <property type="molecule type" value="Genomic_DNA"/>
</dbReference>
<evidence type="ECO:0000256" key="14">
    <source>
        <dbReference type="ARBA" id="ARBA00023128"/>
    </source>
</evidence>
<dbReference type="PANTHER" id="PTHR46552">
    <property type="entry name" value="NADH-UBIQUINONE OXIDOREDUCTASE CHAIN 2"/>
    <property type="match status" value="1"/>
</dbReference>
<dbReference type="GO" id="GO:0008137">
    <property type="term" value="F:NADH dehydrogenase (ubiquinone) activity"/>
    <property type="evidence" value="ECO:0007669"/>
    <property type="project" value="UniProtKB-EC"/>
</dbReference>
<keyword evidence="11 18" id="KW-1133">Transmembrane helix</keyword>
<evidence type="ECO:0000256" key="4">
    <source>
        <dbReference type="ARBA" id="ARBA00021008"/>
    </source>
</evidence>
<proteinExistence type="inferred from homology"/>
<evidence type="ECO:0000256" key="18">
    <source>
        <dbReference type="SAM" id="Phobius"/>
    </source>
</evidence>
<dbReference type="PANTHER" id="PTHR46552:SF1">
    <property type="entry name" value="NADH-UBIQUINONE OXIDOREDUCTASE CHAIN 2"/>
    <property type="match status" value="1"/>
</dbReference>
<evidence type="ECO:0000256" key="15">
    <source>
        <dbReference type="ARBA" id="ARBA00023136"/>
    </source>
</evidence>
<dbReference type="InterPro" id="IPR050175">
    <property type="entry name" value="Complex_I_Subunit_2"/>
</dbReference>
<dbReference type="GO" id="GO:0005743">
    <property type="term" value="C:mitochondrial inner membrane"/>
    <property type="evidence" value="ECO:0007669"/>
    <property type="project" value="UniProtKB-SubCell"/>
</dbReference>
<reference evidence="20" key="3">
    <citation type="journal article" date="2015" name="PLoS ONE">
        <title>Morphological Differences between Larvae of the Ciona intestinalis Species Complex: Hints for a Valid Taxonomic Definition of Distinct Species.</title>
        <authorList>
            <person name="Pennati R."/>
            <person name="Ficetola G.F."/>
            <person name="Brunetti R."/>
            <person name="Caicci F."/>
            <person name="Gasparini F."/>
            <person name="Griggio F."/>
            <person name="Sato A."/>
            <person name="Stach T."/>
            <person name="Kaul-Strehlow S."/>
            <person name="Gissi C."/>
            <person name="Manni L."/>
        </authorList>
    </citation>
    <scope>NUCLEOTIDE SEQUENCE</scope>
    <source>
        <tissue evidence="20">Syphon muscle</tissue>
    </source>
</reference>
<evidence type="ECO:0000313" key="20">
    <source>
        <dbReference type="EMBL" id="CAL23350.2"/>
    </source>
</evidence>
<keyword evidence="14 20" id="KW-0496">Mitochondrion</keyword>
<evidence type="ECO:0000256" key="6">
    <source>
        <dbReference type="ARBA" id="ARBA00022660"/>
    </source>
</evidence>
<evidence type="ECO:0000256" key="10">
    <source>
        <dbReference type="ARBA" id="ARBA00022982"/>
    </source>
</evidence>
<dbReference type="AlphaFoldDB" id="A7M7Z7"/>
<geneLocation type="mitochondrion" evidence="20"/>
<evidence type="ECO:0000256" key="11">
    <source>
        <dbReference type="ARBA" id="ARBA00022989"/>
    </source>
</evidence>
<keyword evidence="10" id="KW-0249">Electron transport</keyword>
<evidence type="ECO:0000256" key="3">
    <source>
        <dbReference type="ARBA" id="ARBA00012944"/>
    </source>
</evidence>
<evidence type="ECO:0000256" key="5">
    <source>
        <dbReference type="ARBA" id="ARBA00022448"/>
    </source>
</evidence>
<gene>
    <name evidence="20" type="primary">nad2</name>
</gene>
<feature type="transmembrane region" description="Helical" evidence="18">
    <location>
        <begin position="102"/>
        <end position="124"/>
    </location>
</feature>
<dbReference type="EC" id="7.1.1.2" evidence="3"/>
<evidence type="ECO:0000256" key="7">
    <source>
        <dbReference type="ARBA" id="ARBA00022692"/>
    </source>
</evidence>
<feature type="transmembrane region" description="Helical" evidence="18">
    <location>
        <begin position="338"/>
        <end position="356"/>
    </location>
</feature>
<evidence type="ECO:0000256" key="13">
    <source>
        <dbReference type="ARBA" id="ARBA00023075"/>
    </source>
</evidence>
<feature type="transmembrane region" description="Helical" evidence="18">
    <location>
        <begin position="201"/>
        <end position="222"/>
    </location>
</feature>
<dbReference type="InterPro" id="IPR001750">
    <property type="entry name" value="ND/Mrp_TM"/>
</dbReference>
<name>A7M7Z7_CIOIN</name>
<comment type="similarity">
    <text evidence="2">Belongs to the complex I subunit 2 family.</text>
</comment>
<feature type="transmembrane region" description="Helical" evidence="18">
    <location>
        <begin position="28"/>
        <end position="45"/>
    </location>
</feature>
<keyword evidence="8" id="KW-0999">Mitochondrion inner membrane</keyword>
<feature type="transmembrane region" description="Helical" evidence="18">
    <location>
        <begin position="171"/>
        <end position="189"/>
    </location>
</feature>
<feature type="transmembrane region" description="Helical" evidence="18">
    <location>
        <begin position="65"/>
        <end position="82"/>
    </location>
</feature>
<protein>
    <recommendedName>
        <fullName evidence="4">NADH-ubiquinone oxidoreductase chain 2</fullName>
        <ecNumber evidence="3">7.1.1.2</ecNumber>
    </recommendedName>
    <alternativeName>
        <fullName evidence="16">NADH dehydrogenase subunit 2</fullName>
    </alternativeName>
</protein>
<evidence type="ECO:0000256" key="16">
    <source>
        <dbReference type="ARBA" id="ARBA00031028"/>
    </source>
</evidence>
<evidence type="ECO:0000256" key="8">
    <source>
        <dbReference type="ARBA" id="ARBA00022792"/>
    </source>
</evidence>
<evidence type="ECO:0000259" key="19">
    <source>
        <dbReference type="Pfam" id="PF00361"/>
    </source>
</evidence>
<feature type="domain" description="NADH:quinone oxidoreductase/Mrp antiporter transmembrane" evidence="19">
    <location>
        <begin position="24"/>
        <end position="300"/>
    </location>
</feature>
<feature type="transmembrane region" description="Helical" evidence="18">
    <location>
        <begin position="260"/>
        <end position="283"/>
    </location>
</feature>
<evidence type="ECO:0000256" key="17">
    <source>
        <dbReference type="ARBA" id="ARBA00049551"/>
    </source>
</evidence>
<evidence type="ECO:0000256" key="2">
    <source>
        <dbReference type="ARBA" id="ARBA00007012"/>
    </source>
</evidence>
<keyword evidence="15 18" id="KW-0472">Membrane</keyword>
<comment type="subcellular location">
    <subcellularLocation>
        <location evidence="1">Mitochondrion inner membrane</location>
        <topology evidence="1">Multi-pass membrane protein</topology>
    </subcellularLocation>
</comment>
<accession>A7M7Z7</accession>
<reference evidence="20" key="1">
    <citation type="journal article" date="2007" name="Trends Genet.">
        <title>Mitogenomics reveals two cryptic species in Ciona intestinalis.</title>
        <authorList>
            <person name="Iannelli F."/>
            <person name="Pesole G."/>
            <person name="Sordino P."/>
            <person name="Gissi C."/>
        </authorList>
    </citation>
    <scope>NUCLEOTIDE SEQUENCE</scope>
    <source>
        <tissue evidence="20">Syphon muscle</tissue>
    </source>
</reference>
<keyword evidence="7 18" id="KW-0812">Transmembrane</keyword>
<keyword evidence="12" id="KW-0520">NAD</keyword>
<comment type="catalytic activity">
    <reaction evidence="17">
        <text>a ubiquinone + NADH + 5 H(+)(in) = a ubiquinol + NAD(+) + 4 H(+)(out)</text>
        <dbReference type="Rhea" id="RHEA:29091"/>
        <dbReference type="Rhea" id="RHEA-COMP:9565"/>
        <dbReference type="Rhea" id="RHEA-COMP:9566"/>
        <dbReference type="ChEBI" id="CHEBI:15378"/>
        <dbReference type="ChEBI" id="CHEBI:16389"/>
        <dbReference type="ChEBI" id="CHEBI:17976"/>
        <dbReference type="ChEBI" id="CHEBI:57540"/>
        <dbReference type="ChEBI" id="CHEBI:57945"/>
        <dbReference type="EC" id="7.1.1.2"/>
    </reaction>
</comment>
<reference evidence="20" key="2">
    <citation type="journal article" date="2015" name="J. Zool. Syst. Evol. Res.">
        <title>Morphological evidence that the molecularly determined Ciona robusta type A and type B are different species: Ciona robusta and Ciona robusta.</title>
        <authorList>
            <person name="Brunetti R."/>
            <person name="Gissi C."/>
            <person name="Pennati R."/>
            <person name="Caicci F."/>
            <person name="Gasparini F."/>
            <person name="Manni L."/>
        </authorList>
    </citation>
    <scope>NUCLEOTIDE SEQUENCE</scope>
    <source>
        <tissue evidence="20">Syphon muscle</tissue>
    </source>
</reference>
<evidence type="ECO:0000256" key="9">
    <source>
        <dbReference type="ARBA" id="ARBA00022967"/>
    </source>
</evidence>
<keyword evidence="13" id="KW-0830">Ubiquinone</keyword>
<dbReference type="Pfam" id="PF00361">
    <property type="entry name" value="Proton_antipo_M"/>
    <property type="match status" value="1"/>
</dbReference>
<keyword evidence="5" id="KW-0813">Transport</keyword>